<evidence type="ECO:0000256" key="4">
    <source>
        <dbReference type="ARBA" id="ARBA00022723"/>
    </source>
</evidence>
<reference evidence="10" key="1">
    <citation type="submission" date="2018-02" db="EMBL/GenBank/DDBJ databases">
        <authorList>
            <person name="Hausmann B."/>
        </authorList>
    </citation>
    <scope>NUCLEOTIDE SEQUENCE [LARGE SCALE GENOMIC DNA]</scope>
    <source>
        <strain evidence="10">Peat soil MAG SbA1</strain>
    </source>
</reference>
<dbReference type="PANTHER" id="PTHR33653:SF1">
    <property type="entry name" value="RIBONUCLEASE VAPC2"/>
    <property type="match status" value="1"/>
</dbReference>
<evidence type="ECO:0000256" key="6">
    <source>
        <dbReference type="ARBA" id="ARBA00022842"/>
    </source>
</evidence>
<organism evidence="9 10">
    <name type="scientific">Candidatus Sulfotelmatobacter kueseliae</name>
    <dbReference type="NCBI Taxonomy" id="2042962"/>
    <lineage>
        <taxon>Bacteria</taxon>
        <taxon>Pseudomonadati</taxon>
        <taxon>Acidobacteriota</taxon>
        <taxon>Terriglobia</taxon>
        <taxon>Terriglobales</taxon>
        <taxon>Candidatus Korobacteraceae</taxon>
        <taxon>Candidatus Sulfotelmatobacter</taxon>
    </lineage>
</organism>
<sequence>MKSSAKTYVLDANAILDYVQDGPGAATMERVLREAFRRDATLMISVINLGEVFYWLWRNKGEQRSRQTIDDLSLLPLQIIPVDLPQALKAGELKALHKIPYADGIAAALAVAQNATLVTSDRDFEKLGRHFPILWIARP</sequence>
<comment type="cofactor">
    <cofactor evidence="1">
        <name>Mg(2+)</name>
        <dbReference type="ChEBI" id="CHEBI:18420"/>
    </cofactor>
</comment>
<feature type="domain" description="PIN" evidence="8">
    <location>
        <begin position="8"/>
        <end position="128"/>
    </location>
</feature>
<evidence type="ECO:0000256" key="3">
    <source>
        <dbReference type="ARBA" id="ARBA00022722"/>
    </source>
</evidence>
<keyword evidence="2" id="KW-1277">Toxin-antitoxin system</keyword>
<evidence type="ECO:0000256" key="5">
    <source>
        <dbReference type="ARBA" id="ARBA00022801"/>
    </source>
</evidence>
<dbReference type="AlphaFoldDB" id="A0A2U3L6T2"/>
<dbReference type="Proteomes" id="UP000238701">
    <property type="component" value="Unassembled WGS sequence"/>
</dbReference>
<evidence type="ECO:0000256" key="1">
    <source>
        <dbReference type="ARBA" id="ARBA00001946"/>
    </source>
</evidence>
<dbReference type="InterPro" id="IPR050556">
    <property type="entry name" value="Type_II_TA_system_RNase"/>
</dbReference>
<dbReference type="InterPro" id="IPR029060">
    <property type="entry name" value="PIN-like_dom_sf"/>
</dbReference>
<protein>
    <submittedName>
        <fullName evidence="9">Putative Ribonuclease VapC</fullName>
        <ecNumber evidence="9">3.1.-.-</ecNumber>
    </submittedName>
</protein>
<dbReference type="Gene3D" id="3.40.50.1010">
    <property type="entry name" value="5'-nuclease"/>
    <property type="match status" value="1"/>
</dbReference>
<gene>
    <name evidence="9" type="ORF">SBA1_750002</name>
</gene>
<evidence type="ECO:0000313" key="9">
    <source>
        <dbReference type="EMBL" id="SPF47530.1"/>
    </source>
</evidence>
<dbReference type="GO" id="GO:0004518">
    <property type="term" value="F:nuclease activity"/>
    <property type="evidence" value="ECO:0007669"/>
    <property type="project" value="UniProtKB-KW"/>
</dbReference>
<accession>A0A2U3L6T2</accession>
<keyword evidence="5 9" id="KW-0378">Hydrolase</keyword>
<dbReference type="InterPro" id="IPR002716">
    <property type="entry name" value="PIN_dom"/>
</dbReference>
<dbReference type="Pfam" id="PF01850">
    <property type="entry name" value="PIN"/>
    <property type="match status" value="1"/>
</dbReference>
<dbReference type="EMBL" id="OMOD01000172">
    <property type="protein sequence ID" value="SPF47530.1"/>
    <property type="molecule type" value="Genomic_DNA"/>
</dbReference>
<comment type="similarity">
    <text evidence="7">Belongs to the PINc/VapC protein family.</text>
</comment>
<dbReference type="GO" id="GO:0016787">
    <property type="term" value="F:hydrolase activity"/>
    <property type="evidence" value="ECO:0007669"/>
    <property type="project" value="UniProtKB-KW"/>
</dbReference>
<name>A0A2U3L6T2_9BACT</name>
<dbReference type="EC" id="3.1.-.-" evidence="9"/>
<dbReference type="GO" id="GO:0046872">
    <property type="term" value="F:metal ion binding"/>
    <property type="evidence" value="ECO:0007669"/>
    <property type="project" value="UniProtKB-KW"/>
</dbReference>
<evidence type="ECO:0000313" key="10">
    <source>
        <dbReference type="Proteomes" id="UP000238701"/>
    </source>
</evidence>
<dbReference type="SUPFAM" id="SSF88723">
    <property type="entry name" value="PIN domain-like"/>
    <property type="match status" value="1"/>
</dbReference>
<evidence type="ECO:0000256" key="2">
    <source>
        <dbReference type="ARBA" id="ARBA00022649"/>
    </source>
</evidence>
<keyword evidence="6" id="KW-0460">Magnesium</keyword>
<evidence type="ECO:0000256" key="7">
    <source>
        <dbReference type="ARBA" id="ARBA00038093"/>
    </source>
</evidence>
<proteinExistence type="inferred from homology"/>
<keyword evidence="4" id="KW-0479">Metal-binding</keyword>
<evidence type="ECO:0000259" key="8">
    <source>
        <dbReference type="Pfam" id="PF01850"/>
    </source>
</evidence>
<keyword evidence="3" id="KW-0540">Nuclease</keyword>
<dbReference type="PANTHER" id="PTHR33653">
    <property type="entry name" value="RIBONUCLEASE VAPC2"/>
    <property type="match status" value="1"/>
</dbReference>